<comment type="caution">
    <text evidence="1">The sequence shown here is derived from an EMBL/GenBank/DDBJ whole genome shotgun (WGS) entry which is preliminary data.</text>
</comment>
<gene>
    <name evidence="1" type="ORF">AAG747_15485</name>
</gene>
<evidence type="ECO:0000313" key="1">
    <source>
        <dbReference type="EMBL" id="MEN7549326.1"/>
    </source>
</evidence>
<protein>
    <submittedName>
        <fullName evidence="1">Uncharacterized protein</fullName>
    </submittedName>
</protein>
<dbReference type="Proteomes" id="UP001403385">
    <property type="component" value="Unassembled WGS sequence"/>
</dbReference>
<dbReference type="RefSeq" id="WP_346822102.1">
    <property type="nucleotide sequence ID" value="NZ_JBDKWZ010000008.1"/>
</dbReference>
<sequence>MSLLDKATLARDQDFNIRVRVAAYRAATQIVGEAHSFFSKSYFEKRQTTALKVLSEDRATLVALVWSVSAQEGISNQSTDTEIETAISAAINDIAGVSNLELAFPAQPLNSEQKAYLKKDESFTEFVKQILIKMAMKNLNDNNPEVATLAKNILNQPDIYIEKAVNLTLGGWNNAGYPTANDVEYILNENASVFL</sequence>
<proteinExistence type="predicted"/>
<organism evidence="1 2">
    <name type="scientific">Rapidithrix thailandica</name>
    <dbReference type="NCBI Taxonomy" id="413964"/>
    <lineage>
        <taxon>Bacteria</taxon>
        <taxon>Pseudomonadati</taxon>
        <taxon>Bacteroidota</taxon>
        <taxon>Cytophagia</taxon>
        <taxon>Cytophagales</taxon>
        <taxon>Flammeovirgaceae</taxon>
        <taxon>Rapidithrix</taxon>
    </lineage>
</organism>
<accession>A0AAW9SEQ0</accession>
<reference evidence="1 2" key="1">
    <citation type="submission" date="2024-04" db="EMBL/GenBank/DDBJ databases">
        <title>Novel genus in family Flammeovirgaceae.</title>
        <authorList>
            <person name="Nguyen T.H."/>
            <person name="Vuong T.Q."/>
            <person name="Le H."/>
            <person name="Kim S.-G."/>
        </authorList>
    </citation>
    <scope>NUCLEOTIDE SEQUENCE [LARGE SCALE GENOMIC DNA]</scope>
    <source>
        <strain evidence="1 2">JCM 23209</strain>
    </source>
</reference>
<name>A0AAW9SEQ0_9BACT</name>
<dbReference type="AlphaFoldDB" id="A0AAW9SEQ0"/>
<dbReference type="EMBL" id="JBDKWZ010000008">
    <property type="protein sequence ID" value="MEN7549326.1"/>
    <property type="molecule type" value="Genomic_DNA"/>
</dbReference>
<keyword evidence="2" id="KW-1185">Reference proteome</keyword>
<evidence type="ECO:0000313" key="2">
    <source>
        <dbReference type="Proteomes" id="UP001403385"/>
    </source>
</evidence>